<accession>A0A917X4R7</accession>
<comment type="caution">
    <text evidence="2">The sequence shown here is derived from an EMBL/GenBank/DDBJ whole genome shotgun (WGS) entry which is preliminary data.</text>
</comment>
<reference evidence="2" key="1">
    <citation type="journal article" date="2014" name="Int. J. Syst. Evol. Microbiol.">
        <title>Complete genome sequence of Corynebacterium casei LMG S-19264T (=DSM 44701T), isolated from a smear-ripened cheese.</title>
        <authorList>
            <consortium name="US DOE Joint Genome Institute (JGI-PGF)"/>
            <person name="Walter F."/>
            <person name="Albersmeier A."/>
            <person name="Kalinowski J."/>
            <person name="Ruckert C."/>
        </authorList>
    </citation>
    <scope>NUCLEOTIDE SEQUENCE</scope>
    <source>
        <strain evidence="2">JCM 19831</strain>
    </source>
</reference>
<evidence type="ECO:0000313" key="3">
    <source>
        <dbReference type="Proteomes" id="UP000642070"/>
    </source>
</evidence>
<evidence type="ECO:0000313" key="2">
    <source>
        <dbReference type="EMBL" id="GGM65798.1"/>
    </source>
</evidence>
<proteinExistence type="predicted"/>
<sequence length="89" mass="9988">MGYIADPVRGMRLTPNQDENSDKPALNGRKGNMPAAPRRFAARPVANTHAQISEGREGSVGRNHHFLIPERIVRPRARRRSVATGYRRC</sequence>
<gene>
    <name evidence="2" type="ORF">GCM10007977_079240</name>
</gene>
<feature type="region of interest" description="Disordered" evidence="1">
    <location>
        <begin position="1"/>
        <end position="39"/>
    </location>
</feature>
<protein>
    <submittedName>
        <fullName evidence="2">Uncharacterized protein</fullName>
    </submittedName>
</protein>
<dbReference type="AlphaFoldDB" id="A0A917X4R7"/>
<dbReference type="EMBL" id="BMPI01000052">
    <property type="protein sequence ID" value="GGM65798.1"/>
    <property type="molecule type" value="Genomic_DNA"/>
</dbReference>
<keyword evidence="3" id="KW-1185">Reference proteome</keyword>
<evidence type="ECO:0000256" key="1">
    <source>
        <dbReference type="SAM" id="MobiDB-lite"/>
    </source>
</evidence>
<reference evidence="2" key="2">
    <citation type="submission" date="2020-09" db="EMBL/GenBank/DDBJ databases">
        <authorList>
            <person name="Sun Q."/>
            <person name="Ohkuma M."/>
        </authorList>
    </citation>
    <scope>NUCLEOTIDE SEQUENCE</scope>
    <source>
        <strain evidence="2">JCM 19831</strain>
    </source>
</reference>
<name>A0A917X4R7_9ACTN</name>
<organism evidence="2 3">
    <name type="scientific">Dactylosporangium sucinum</name>
    <dbReference type="NCBI Taxonomy" id="1424081"/>
    <lineage>
        <taxon>Bacteria</taxon>
        <taxon>Bacillati</taxon>
        <taxon>Actinomycetota</taxon>
        <taxon>Actinomycetes</taxon>
        <taxon>Micromonosporales</taxon>
        <taxon>Micromonosporaceae</taxon>
        <taxon>Dactylosporangium</taxon>
    </lineage>
</organism>
<dbReference type="Proteomes" id="UP000642070">
    <property type="component" value="Unassembled WGS sequence"/>
</dbReference>